<feature type="region of interest" description="Disordered" evidence="1">
    <location>
        <begin position="522"/>
        <end position="545"/>
    </location>
</feature>
<organism evidence="2 3">
    <name type="scientific">Geosmithia morbida</name>
    <dbReference type="NCBI Taxonomy" id="1094350"/>
    <lineage>
        <taxon>Eukaryota</taxon>
        <taxon>Fungi</taxon>
        <taxon>Dikarya</taxon>
        <taxon>Ascomycota</taxon>
        <taxon>Pezizomycotina</taxon>
        <taxon>Sordariomycetes</taxon>
        <taxon>Hypocreomycetidae</taxon>
        <taxon>Hypocreales</taxon>
        <taxon>Bionectriaceae</taxon>
        <taxon>Geosmithia</taxon>
    </lineage>
</organism>
<gene>
    <name evidence="2" type="ORF">GMORB2_4586</name>
</gene>
<accession>A0A9P4YPZ5</accession>
<feature type="region of interest" description="Disordered" evidence="1">
    <location>
        <begin position="625"/>
        <end position="693"/>
    </location>
</feature>
<feature type="compositionally biased region" description="Polar residues" evidence="1">
    <location>
        <begin position="223"/>
        <end position="235"/>
    </location>
</feature>
<feature type="region of interest" description="Disordered" evidence="1">
    <location>
        <begin position="223"/>
        <end position="253"/>
    </location>
</feature>
<dbReference type="GeneID" id="55970814"/>
<feature type="compositionally biased region" description="Low complexity" evidence="1">
    <location>
        <begin position="667"/>
        <end position="681"/>
    </location>
</feature>
<evidence type="ECO:0000256" key="1">
    <source>
        <dbReference type="SAM" id="MobiDB-lite"/>
    </source>
</evidence>
<feature type="compositionally biased region" description="Basic and acidic residues" evidence="1">
    <location>
        <begin position="762"/>
        <end position="771"/>
    </location>
</feature>
<feature type="region of interest" description="Disordered" evidence="1">
    <location>
        <begin position="720"/>
        <end position="771"/>
    </location>
</feature>
<dbReference type="Proteomes" id="UP000749293">
    <property type="component" value="Unassembled WGS sequence"/>
</dbReference>
<dbReference type="AlphaFoldDB" id="A0A9P4YPZ5"/>
<proteinExistence type="predicted"/>
<sequence length="771" mass="86663">MSYKRHTIGRMGFFYDEVVRNENPDGTPFPSHVEVLRTSLLDFHLAITLPKVVDGDPAYAAARDAVEEADLLVEGHYNETRWQDFFKTKFFNPLSDNISVKKDDPRRTVETPGPDLNYDSCTYSWTGTGPSSNIPLSSSNQDWNMFHFKRMEKIPEQFDGFRPQKCPRPDYAFYLPIYHLKNDTKVPRIKDSKARKWNETSDNTMSELFSWDCLQALGKNGTGLQFSPMREQTATRGKAQKKNNNNKNEREPKDAFLNSYPWLLIEHKKDRQVRENVESQACNGSACALCLNQIAARYAIPLPEEAHIPPIPVVTTIGPNVKVWVAYFGTHVRAPGRESEEEDAKWRYRRRAYFMRAIWEGDMTKLTDSINFRIILENAHTWAMRVFKPLMASYITAWKRTFSAPGEAEAAAAALHQQRAVASSRKVTPMVESILSTQPNVSMSSDEEVAITPMLLSLLVEQICVSEREALALQIDHLVSKRLEPLYEKLGIETRARSEVTQGTTGGEPREESQIWETTLDFDDSEDDDGFDDDQDLTLEGGSIGSEKGKGFTDIKVLVTPVRPGIDSSQMPSPLDDSPLAMRSRLSSKDKKSGNLLPSFEATRTVTEERRDLRYVKADYLETTTELSSENTAKPETRSRSKSCNYLGPVSLPKGSRSSAPTPADGTPTTRARATNRTPNTEPTGKPYSLRGKNGRFISAKNYELEKAFEAMEVARFERKKEQPTITDLLQRSSTSIDEGDATLVEAGVPGSQDPLGNGYEVEQKDPEGGT</sequence>
<keyword evidence="3" id="KW-1185">Reference proteome</keyword>
<feature type="region of interest" description="Disordered" evidence="1">
    <location>
        <begin position="563"/>
        <end position="603"/>
    </location>
</feature>
<evidence type="ECO:0000313" key="3">
    <source>
        <dbReference type="Proteomes" id="UP000749293"/>
    </source>
</evidence>
<comment type="caution">
    <text evidence="2">The sequence shown here is derived from an EMBL/GenBank/DDBJ whole genome shotgun (WGS) entry which is preliminary data.</text>
</comment>
<protein>
    <submittedName>
        <fullName evidence="2">Uncharacterized protein</fullName>
    </submittedName>
</protein>
<dbReference type="OrthoDB" id="5081713at2759"/>
<reference evidence="2" key="1">
    <citation type="submission" date="2020-03" db="EMBL/GenBank/DDBJ databases">
        <title>Site-based positive gene gene selection in Geosmithia morbida across the United States reveals a broad range of putative effectors and factors for local host and environmental adapation.</title>
        <authorList>
            <person name="Onufrak A."/>
            <person name="Murdoch R.W."/>
            <person name="Gazis R."/>
            <person name="Huff M."/>
            <person name="Staton M."/>
            <person name="Klingeman W."/>
            <person name="Hadziabdic D."/>
        </authorList>
    </citation>
    <scope>NUCLEOTIDE SEQUENCE</scope>
    <source>
        <strain evidence="2">1262</strain>
    </source>
</reference>
<dbReference type="RefSeq" id="XP_035318329.1">
    <property type="nucleotide sequence ID" value="XM_035466560.1"/>
</dbReference>
<dbReference type="EMBL" id="JAANYQ010000022">
    <property type="protein sequence ID" value="KAF4119677.1"/>
    <property type="molecule type" value="Genomic_DNA"/>
</dbReference>
<feature type="compositionally biased region" description="Acidic residues" evidence="1">
    <location>
        <begin position="522"/>
        <end position="537"/>
    </location>
</feature>
<feature type="compositionally biased region" description="Polar residues" evidence="1">
    <location>
        <begin position="724"/>
        <end position="737"/>
    </location>
</feature>
<name>A0A9P4YPZ5_9HYPO</name>
<evidence type="ECO:0000313" key="2">
    <source>
        <dbReference type="EMBL" id="KAF4119677.1"/>
    </source>
</evidence>